<evidence type="ECO:0000313" key="3">
    <source>
        <dbReference type="Proteomes" id="UP001289581"/>
    </source>
</evidence>
<evidence type="ECO:0000313" key="2">
    <source>
        <dbReference type="EMBL" id="MEA1304610.1"/>
    </source>
</evidence>
<gene>
    <name evidence="2" type="ORF">QU665_05960</name>
</gene>
<keyword evidence="1" id="KW-1133">Transmembrane helix</keyword>
<reference evidence="2 3" key="1">
    <citation type="submission" date="2023-06" db="EMBL/GenBank/DDBJ databases">
        <title>Actinomyces orist ORNL 0101 HMT-893 genome.</title>
        <authorList>
            <person name="Johnston C.D."/>
            <person name="Chen T."/>
            <person name="Dewhirst F.E."/>
        </authorList>
    </citation>
    <scope>NUCLEOTIDE SEQUENCE [LARGE SCALE GENOMIC DNA]</scope>
    <source>
        <strain evidence="2 3">ORNL 0101</strain>
    </source>
</reference>
<protein>
    <submittedName>
        <fullName evidence="2">Uncharacterized protein</fullName>
    </submittedName>
</protein>
<dbReference type="RefSeq" id="WP_322911959.1">
    <property type="nucleotide sequence ID" value="NZ_JAXBCZ010000001.1"/>
</dbReference>
<organism evidence="2 3">
    <name type="scientific">Actinomyces oris</name>
    <dbReference type="NCBI Taxonomy" id="544580"/>
    <lineage>
        <taxon>Bacteria</taxon>
        <taxon>Bacillati</taxon>
        <taxon>Actinomycetota</taxon>
        <taxon>Actinomycetes</taxon>
        <taxon>Actinomycetales</taxon>
        <taxon>Actinomycetaceae</taxon>
        <taxon>Actinomyces</taxon>
    </lineage>
</organism>
<comment type="caution">
    <text evidence="2">The sequence shown here is derived from an EMBL/GenBank/DDBJ whole genome shotgun (WGS) entry which is preliminary data.</text>
</comment>
<proteinExistence type="predicted"/>
<dbReference type="Proteomes" id="UP001289581">
    <property type="component" value="Unassembled WGS sequence"/>
</dbReference>
<keyword evidence="3" id="KW-1185">Reference proteome</keyword>
<dbReference type="AlphaFoldDB" id="A0AAW9KX90"/>
<accession>A0AAW9KX90</accession>
<name>A0AAW9KX90_9ACTO</name>
<dbReference type="EMBL" id="JAXBCZ010000001">
    <property type="protein sequence ID" value="MEA1304610.1"/>
    <property type="molecule type" value="Genomic_DNA"/>
</dbReference>
<keyword evidence="1" id="KW-0812">Transmembrane</keyword>
<evidence type="ECO:0000256" key="1">
    <source>
        <dbReference type="SAM" id="Phobius"/>
    </source>
</evidence>
<sequence length="93" mass="10365">MTDDTKRAAQEKAPRSLLRSLLVLVATSAMLLVLFLPSSMNMVNKLLAGEYIPTSRLIAFTMGSTILIGLQLAAFLSLFICWRRSRREAAKHQ</sequence>
<feature type="transmembrane region" description="Helical" evidence="1">
    <location>
        <begin position="57"/>
        <end position="82"/>
    </location>
</feature>
<keyword evidence="1" id="KW-0472">Membrane</keyword>
<feature type="transmembrane region" description="Helical" evidence="1">
    <location>
        <begin position="21"/>
        <end position="37"/>
    </location>
</feature>